<evidence type="ECO:0000313" key="1">
    <source>
        <dbReference type="EMBL" id="KAG0589465.1"/>
    </source>
</evidence>
<gene>
    <name evidence="1" type="ORF">KC19_1G022200</name>
</gene>
<organism evidence="1 2">
    <name type="scientific">Ceratodon purpureus</name>
    <name type="common">Fire moss</name>
    <name type="synonym">Dicranum purpureum</name>
    <dbReference type="NCBI Taxonomy" id="3225"/>
    <lineage>
        <taxon>Eukaryota</taxon>
        <taxon>Viridiplantae</taxon>
        <taxon>Streptophyta</taxon>
        <taxon>Embryophyta</taxon>
        <taxon>Bryophyta</taxon>
        <taxon>Bryophytina</taxon>
        <taxon>Bryopsida</taxon>
        <taxon>Dicranidae</taxon>
        <taxon>Pseudoditrichales</taxon>
        <taxon>Ditrichaceae</taxon>
        <taxon>Ceratodon</taxon>
    </lineage>
</organism>
<proteinExistence type="predicted"/>
<reference evidence="1" key="1">
    <citation type="submission" date="2020-06" db="EMBL/GenBank/DDBJ databases">
        <title>WGS assembly of Ceratodon purpureus strain R40.</title>
        <authorList>
            <person name="Carey S.B."/>
            <person name="Jenkins J."/>
            <person name="Shu S."/>
            <person name="Lovell J.T."/>
            <person name="Sreedasyam A."/>
            <person name="Maumus F."/>
            <person name="Tiley G.P."/>
            <person name="Fernandez-Pozo N."/>
            <person name="Barry K."/>
            <person name="Chen C."/>
            <person name="Wang M."/>
            <person name="Lipzen A."/>
            <person name="Daum C."/>
            <person name="Saski C.A."/>
            <person name="Payton A.C."/>
            <person name="Mcbreen J.C."/>
            <person name="Conrad R.E."/>
            <person name="Kollar L.M."/>
            <person name="Olsson S."/>
            <person name="Huttunen S."/>
            <person name="Landis J.B."/>
            <person name="Wickett N.J."/>
            <person name="Johnson M.G."/>
            <person name="Rensing S.A."/>
            <person name="Grimwood J."/>
            <person name="Schmutz J."/>
            <person name="Mcdaniel S.F."/>
        </authorList>
    </citation>
    <scope>NUCLEOTIDE SEQUENCE</scope>
    <source>
        <strain evidence="1">R40</strain>
    </source>
</reference>
<name>A0A8T0J1J1_CERPU</name>
<comment type="caution">
    <text evidence="1">The sequence shown here is derived from an EMBL/GenBank/DDBJ whole genome shotgun (WGS) entry which is preliminary data.</text>
</comment>
<dbReference type="AlphaFoldDB" id="A0A8T0J1J1"/>
<keyword evidence="2" id="KW-1185">Reference proteome</keyword>
<accession>A0A8T0J1J1</accession>
<dbReference type="EMBL" id="CM026421">
    <property type="protein sequence ID" value="KAG0589465.1"/>
    <property type="molecule type" value="Genomic_DNA"/>
</dbReference>
<sequence length="108" mass="12470">MQCGRGTSVGDRLVENYSGLLPLLWKAVLRYKEKHSGDGIYEKLSDRNDGVLDSGPKYYHKSVKPSLRSSFISSRTSSRRRRWRVMFRVPKVQGSWGGLRPAHSLRRY</sequence>
<protein>
    <submittedName>
        <fullName evidence="1">Uncharacterized protein</fullName>
    </submittedName>
</protein>
<dbReference type="Proteomes" id="UP000822688">
    <property type="component" value="Chromosome 1"/>
</dbReference>
<evidence type="ECO:0000313" key="2">
    <source>
        <dbReference type="Proteomes" id="UP000822688"/>
    </source>
</evidence>